<feature type="active site" description="Nucleophile" evidence="5">
    <location>
        <position position="157"/>
    </location>
</feature>
<keyword evidence="4 6" id="KW-0326">Glycosidase</keyword>
<keyword evidence="2 7" id="KW-0732">Signal</keyword>
<dbReference type="AlphaFoldDB" id="A0A0E3WI29"/>
<keyword evidence="3 6" id="KW-0378">Hydrolase</keyword>
<reference evidence="9" key="1">
    <citation type="submission" date="2015-03" db="EMBL/GenBank/DDBJ databases">
        <authorList>
            <person name="Wibberg D."/>
        </authorList>
    </citation>
    <scope>NUCLEOTIDE SEQUENCE [LARGE SCALE GENOMIC DNA]</scope>
</reference>
<evidence type="ECO:0000256" key="7">
    <source>
        <dbReference type="SAM" id="SignalP"/>
    </source>
</evidence>
<dbReference type="PROSITE" id="PS00812">
    <property type="entry name" value="GLYCOSYL_HYDROL_F8"/>
    <property type="match status" value="1"/>
</dbReference>
<comment type="similarity">
    <text evidence="1 6">Belongs to the glycosyl hydrolase 8 (cellulase D) family.</text>
</comment>
<dbReference type="PATRIC" id="fig|1073571.4.peg.4182"/>
<feature type="signal peptide" evidence="7">
    <location>
        <begin position="1"/>
        <end position="32"/>
    </location>
</feature>
<feature type="chain" id="PRO_5002414772" description="Glucanase" evidence="7">
    <location>
        <begin position="33"/>
        <end position="410"/>
    </location>
</feature>
<dbReference type="Proteomes" id="UP000033163">
    <property type="component" value="Chromosome I"/>
</dbReference>
<dbReference type="PRINTS" id="PR00735">
    <property type="entry name" value="GLHYDRLASE8"/>
</dbReference>
<sequence length="410" mass="45604">MMKNQGKRMWHWKSFVLLCLAIFILPAGSAFAAVNKPFPQHTAYTSGTIKPDNVTQTVMDNAVKTKWDAWKAAYLKPAGTGKYYVKYNSAGETVSEAHGYGMLFTVLMAGYDSNAQTYYNGLYNYYTAHPSSIDPYLMSWKQNSSFQNIEGEDSATDGDMDIAFSLLLAHKQWGSSGTVNYLQAANNIINAIMDNEINQSQWTIRLGDWANSGTYNTATRPSDFMLNHLKAFQAATGDSRWQNVTDKTYTIINSLYSGYSSSTGLLPDFVVYSGGVYKPAAAGFLEDANDGNYNYNSCRTPWRIATDYLLTGDNRALNQLNQMNNWIKTKVNSTPGNIKDGYKLNGSTFGSYNSGAFYAPFGVSAMTSSSNQAWLNSLWSHTSGSAAEDYYEDSIKLFSMIVMSGNWWTY</sequence>
<organism evidence="8 9">
    <name type="scientific">Paenibacillus riograndensis SBR5</name>
    <dbReference type="NCBI Taxonomy" id="1073571"/>
    <lineage>
        <taxon>Bacteria</taxon>
        <taxon>Bacillati</taxon>
        <taxon>Bacillota</taxon>
        <taxon>Bacilli</taxon>
        <taxon>Bacillales</taxon>
        <taxon>Paenibacillaceae</taxon>
        <taxon>Paenibacillus</taxon>
        <taxon>Paenibacillus sonchi group</taxon>
    </lineage>
</organism>
<dbReference type="HOGENOM" id="CLU_036185_0_0_9"/>
<protein>
    <recommendedName>
        <fullName evidence="6">Glucanase</fullName>
        <ecNumber evidence="6">3.2.1.-</ecNumber>
    </recommendedName>
</protein>
<dbReference type="GO" id="GO:0004553">
    <property type="term" value="F:hydrolase activity, hydrolyzing O-glycosyl compounds"/>
    <property type="evidence" value="ECO:0007669"/>
    <property type="project" value="InterPro"/>
</dbReference>
<dbReference type="STRING" id="483937.AMQ84_11995"/>
<proteinExistence type="inferred from homology"/>
<dbReference type="EMBL" id="LN831776">
    <property type="protein sequence ID" value="CQR56318.1"/>
    <property type="molecule type" value="Genomic_DNA"/>
</dbReference>
<dbReference type="InterPro" id="IPR012341">
    <property type="entry name" value="6hp_glycosidase-like_sf"/>
</dbReference>
<keyword evidence="6" id="KW-0624">Polysaccharide degradation</keyword>
<evidence type="ECO:0000313" key="8">
    <source>
        <dbReference type="EMBL" id="CQR56318.1"/>
    </source>
</evidence>
<evidence type="ECO:0000256" key="5">
    <source>
        <dbReference type="PROSITE-ProRule" id="PRU10058"/>
    </source>
</evidence>
<dbReference type="SUPFAM" id="SSF48208">
    <property type="entry name" value="Six-hairpin glycosidases"/>
    <property type="match status" value="1"/>
</dbReference>
<dbReference type="InterPro" id="IPR008928">
    <property type="entry name" value="6-hairpin_glycosidase_sf"/>
</dbReference>
<dbReference type="EC" id="3.2.1.-" evidence="6"/>
<dbReference type="GO" id="GO:0000272">
    <property type="term" value="P:polysaccharide catabolic process"/>
    <property type="evidence" value="ECO:0007669"/>
    <property type="project" value="UniProtKB-KW"/>
</dbReference>
<dbReference type="InterPro" id="IPR002037">
    <property type="entry name" value="Glyco_hydro_8"/>
</dbReference>
<accession>A0A0E3WI29</accession>
<keyword evidence="6" id="KW-0119">Carbohydrate metabolism</keyword>
<evidence type="ECO:0000313" key="9">
    <source>
        <dbReference type="Proteomes" id="UP000033163"/>
    </source>
</evidence>
<dbReference type="Gene3D" id="1.50.10.10">
    <property type="match status" value="1"/>
</dbReference>
<dbReference type="Pfam" id="PF01270">
    <property type="entry name" value="Glyco_hydro_8"/>
    <property type="match status" value="1"/>
</dbReference>
<evidence type="ECO:0000256" key="1">
    <source>
        <dbReference type="ARBA" id="ARBA00009209"/>
    </source>
</evidence>
<evidence type="ECO:0000256" key="3">
    <source>
        <dbReference type="ARBA" id="ARBA00022801"/>
    </source>
</evidence>
<evidence type="ECO:0000256" key="4">
    <source>
        <dbReference type="ARBA" id="ARBA00023295"/>
    </source>
</evidence>
<dbReference type="InterPro" id="IPR019834">
    <property type="entry name" value="Glyco_hydro_8_CS"/>
</dbReference>
<evidence type="ECO:0000256" key="2">
    <source>
        <dbReference type="ARBA" id="ARBA00022729"/>
    </source>
</evidence>
<name>A0A0E3WI29_9BACL</name>
<evidence type="ECO:0000256" key="6">
    <source>
        <dbReference type="RuleBase" id="RU361167"/>
    </source>
</evidence>
<gene>
    <name evidence="8" type="primary">bgc</name>
    <name evidence="8" type="ORF">PRIO_3915</name>
</gene>
<dbReference type="RefSeq" id="WP_231869721.1">
    <property type="nucleotide sequence ID" value="NZ_AGBD01000845.1"/>
</dbReference>
<dbReference type="KEGG" id="pri:PRIO_3915"/>